<protein>
    <submittedName>
        <fullName evidence="3">KRAB-A domain-containing 2-like</fullName>
    </submittedName>
</protein>
<evidence type="ECO:0000313" key="3">
    <source>
        <dbReference type="EMBL" id="RNA19659.1"/>
    </source>
</evidence>
<organism evidence="3 4">
    <name type="scientific">Brachionus plicatilis</name>
    <name type="common">Marine rotifer</name>
    <name type="synonym">Brachionus muelleri</name>
    <dbReference type="NCBI Taxonomy" id="10195"/>
    <lineage>
        <taxon>Eukaryota</taxon>
        <taxon>Metazoa</taxon>
        <taxon>Spiralia</taxon>
        <taxon>Gnathifera</taxon>
        <taxon>Rotifera</taxon>
        <taxon>Eurotatoria</taxon>
        <taxon>Monogononta</taxon>
        <taxon>Pseudotrocha</taxon>
        <taxon>Ploima</taxon>
        <taxon>Brachionidae</taxon>
        <taxon>Brachionus</taxon>
    </lineage>
</organism>
<keyword evidence="2" id="KW-1133">Transmembrane helix</keyword>
<gene>
    <name evidence="3" type="ORF">BpHYR1_022690</name>
</gene>
<dbReference type="EMBL" id="REGN01004000">
    <property type="protein sequence ID" value="RNA19659.1"/>
    <property type="molecule type" value="Genomic_DNA"/>
</dbReference>
<keyword evidence="2" id="KW-0472">Membrane</keyword>
<evidence type="ECO:0000313" key="4">
    <source>
        <dbReference type="Proteomes" id="UP000276133"/>
    </source>
</evidence>
<name>A0A3M7R875_BRAPC</name>
<feature type="transmembrane region" description="Helical" evidence="2">
    <location>
        <begin position="184"/>
        <end position="206"/>
    </location>
</feature>
<feature type="region of interest" description="Disordered" evidence="1">
    <location>
        <begin position="1"/>
        <end position="22"/>
    </location>
</feature>
<evidence type="ECO:0000256" key="1">
    <source>
        <dbReference type="SAM" id="MobiDB-lite"/>
    </source>
</evidence>
<keyword evidence="2" id="KW-0812">Transmembrane</keyword>
<reference evidence="3 4" key="1">
    <citation type="journal article" date="2018" name="Sci. Rep.">
        <title>Genomic signatures of local adaptation to the degree of environmental predictability in rotifers.</title>
        <authorList>
            <person name="Franch-Gras L."/>
            <person name="Hahn C."/>
            <person name="Garcia-Roger E.M."/>
            <person name="Carmona M.J."/>
            <person name="Serra M."/>
            <person name="Gomez A."/>
        </authorList>
    </citation>
    <scope>NUCLEOTIDE SEQUENCE [LARGE SCALE GENOMIC DNA]</scope>
    <source>
        <strain evidence="3">HYR1</strain>
    </source>
</reference>
<feature type="compositionally biased region" description="Acidic residues" evidence="1">
    <location>
        <begin position="1"/>
        <end position="20"/>
    </location>
</feature>
<proteinExistence type="predicted"/>
<keyword evidence="4" id="KW-1185">Reference proteome</keyword>
<dbReference type="AlphaFoldDB" id="A0A3M7R875"/>
<dbReference type="OrthoDB" id="6773637at2759"/>
<sequence length="221" mass="24861">MSIEEELGDDNEEHDGPEDVFDPKEYQLDELTQVTPIVQPSEIGPEIDRAANNLLGIRETVRGNQAKQAETMRTRSKKYLPDINIGDYVLLPIPDVDKGLTEASNLICRVIDIDFKFQLYELACEAGVFTDMFARNCFDLLKDSNLTLNVNTSKSVKGIRAAVNELSVGGGQGMTNEILRFNRYLIILILLPSLTYLLIICCYIVKQNVGLLFSFMKLILH</sequence>
<accession>A0A3M7R875</accession>
<comment type="caution">
    <text evidence="3">The sequence shown here is derived from an EMBL/GenBank/DDBJ whole genome shotgun (WGS) entry which is preliminary data.</text>
</comment>
<dbReference type="Proteomes" id="UP000276133">
    <property type="component" value="Unassembled WGS sequence"/>
</dbReference>
<evidence type="ECO:0000256" key="2">
    <source>
        <dbReference type="SAM" id="Phobius"/>
    </source>
</evidence>